<evidence type="ECO:0000256" key="3">
    <source>
        <dbReference type="ARBA" id="ARBA00022490"/>
    </source>
</evidence>
<accession>A0A261Y6X0</accession>
<evidence type="ECO:0000259" key="4">
    <source>
        <dbReference type="Pfam" id="PF04112"/>
    </source>
</evidence>
<dbReference type="AlphaFoldDB" id="A0A261Y6X0"/>
<dbReference type="GO" id="GO:0031417">
    <property type="term" value="C:NatC complex"/>
    <property type="evidence" value="ECO:0007669"/>
    <property type="project" value="InterPro"/>
</dbReference>
<organism evidence="6 7">
    <name type="scientific">Bifiguratus adelaidae</name>
    <dbReference type="NCBI Taxonomy" id="1938954"/>
    <lineage>
        <taxon>Eukaryota</taxon>
        <taxon>Fungi</taxon>
        <taxon>Fungi incertae sedis</taxon>
        <taxon>Mucoromycota</taxon>
        <taxon>Mucoromycotina</taxon>
        <taxon>Endogonomycetes</taxon>
        <taxon>Endogonales</taxon>
        <taxon>Endogonales incertae sedis</taxon>
        <taxon>Bifiguratus</taxon>
    </lineage>
</organism>
<keyword evidence="7" id="KW-1185">Reference proteome</keyword>
<comment type="subcellular location">
    <subcellularLocation>
        <location evidence="1">Cytoplasm</location>
    </subcellularLocation>
</comment>
<dbReference type="InterPro" id="IPR007244">
    <property type="entry name" value="Naa35_N"/>
</dbReference>
<protein>
    <recommendedName>
        <fullName evidence="8">Mak10 subunit, NatC N(Alpha)-terminal acetyltransferase</fullName>
    </recommendedName>
</protein>
<keyword evidence="3" id="KW-0963">Cytoplasm</keyword>
<feature type="domain" description="NAA35-like N-terminal" evidence="4">
    <location>
        <begin position="72"/>
        <end position="225"/>
    </location>
</feature>
<dbReference type="EMBL" id="MVBO01000004">
    <property type="protein sequence ID" value="OZJ06345.1"/>
    <property type="molecule type" value="Genomic_DNA"/>
</dbReference>
<evidence type="ECO:0000259" key="5">
    <source>
        <dbReference type="Pfam" id="PF25789"/>
    </source>
</evidence>
<proteinExistence type="inferred from homology"/>
<dbReference type="PANTHER" id="PTHR21373:SF0">
    <property type="entry name" value="N-ALPHA-ACETYLTRANSFERASE 35, NATC AUXILIARY SUBUNIT"/>
    <property type="match status" value="1"/>
</dbReference>
<dbReference type="InterPro" id="IPR057983">
    <property type="entry name" value="NAA35-like_N"/>
</dbReference>
<feature type="domain" description="NAA35-like TPR repeats" evidence="5">
    <location>
        <begin position="352"/>
        <end position="737"/>
    </location>
</feature>
<dbReference type="InterPro" id="IPR057982">
    <property type="entry name" value="TPR_NAA35"/>
</dbReference>
<evidence type="ECO:0000313" key="7">
    <source>
        <dbReference type="Proteomes" id="UP000242875"/>
    </source>
</evidence>
<name>A0A261Y6X0_9FUNG</name>
<evidence type="ECO:0000256" key="2">
    <source>
        <dbReference type="ARBA" id="ARBA00006289"/>
    </source>
</evidence>
<evidence type="ECO:0000256" key="1">
    <source>
        <dbReference type="ARBA" id="ARBA00004496"/>
    </source>
</evidence>
<evidence type="ECO:0000313" key="6">
    <source>
        <dbReference type="EMBL" id="OZJ06345.1"/>
    </source>
</evidence>
<comment type="caution">
    <text evidence="6">The sequence shown here is derived from an EMBL/GenBank/DDBJ whole genome shotgun (WGS) entry which is preliminary data.</text>
</comment>
<reference evidence="6 7" key="1">
    <citation type="journal article" date="2017" name="Mycologia">
        <title>Bifiguratus adelaidae, gen. et sp. nov., a new member of Mucoromycotina in endophytic and soil-dwelling habitats.</title>
        <authorList>
            <person name="Torres-Cruz T.J."/>
            <person name="Billingsley Tobias T.L."/>
            <person name="Almatruk M."/>
            <person name="Hesse C."/>
            <person name="Kuske C.R."/>
            <person name="Desiro A."/>
            <person name="Benucci G.M."/>
            <person name="Bonito G."/>
            <person name="Stajich J.E."/>
            <person name="Dunlap C."/>
            <person name="Arnold A.E."/>
            <person name="Porras-Alfaro A."/>
        </authorList>
    </citation>
    <scope>NUCLEOTIDE SEQUENCE [LARGE SCALE GENOMIC DNA]</scope>
    <source>
        <strain evidence="6 7">AZ0501</strain>
    </source>
</reference>
<dbReference type="Pfam" id="PF04112">
    <property type="entry name" value="Mak10"/>
    <property type="match status" value="1"/>
</dbReference>
<evidence type="ECO:0008006" key="8">
    <source>
        <dbReference type="Google" id="ProtNLM"/>
    </source>
</evidence>
<dbReference type="Proteomes" id="UP000242875">
    <property type="component" value="Unassembled WGS sequence"/>
</dbReference>
<gene>
    <name evidence="6" type="ORF">BZG36_00713</name>
</gene>
<dbReference type="OrthoDB" id="269405at2759"/>
<comment type="similarity">
    <text evidence="2">Belongs to the MAK10 family.</text>
</comment>
<dbReference type="PANTHER" id="PTHR21373">
    <property type="entry name" value="GLUCOSE REPRESSIBLE PROTEIN MAK10"/>
    <property type="match status" value="1"/>
</dbReference>
<sequence length="741" mass="84646">MSEGQGLWHDIGVRDTSQPRTWVEQELSGVGELSLDNSRALHDDDELKRATAPEYTDMTQLLMDATSDFASGQLLHLDSFTLFDAMSALEMMDPKMDTGMVLDSDKNKVPYNVHQPLDASQVLYIMDELFCCESTWLTGQSLSQTIYTCNYFHHVKELDAKKIDSSDPRKPPELVSVVLKGYIVATIKCCHVIWKEMNRGNVYEEEDFTTNLFGLDLLEHYTNAEAVNDIDMAIAFVEKRLLDEIGDEAELWKAISQRLALRKHLTLALIHLSRPNCERYFEAHKELLCMEPIVMSKDLASTMKLGIEVNNAFDPSINRKFAAHTPPRPITLLTREESLSHLQYMRLGLQRICEVVHFDRPQSLLNFLYFFAAYRPPPCGFTRSKMITTFYCDLRIMGSKPVKHFMRDTILDFCGPPAWWFGIDEPPRFRKVPDAGHKIKAALDVVNGLMENASRIFIDFCKTQCHNRSRQRRLHLKLLADWEVLQEEAENADVQLQEIESALKNEAAVVTDPTQPFYLSSWVYHRKLIVIEYLLTLGFDNEMYGLHEYAMMLCSQALAWSYPSRLFQGKTSKVDGQRPPTMSSLVSIQILNLAKQDLTRGLYRAILAFQKSGHLNIPALQLDDEATRFSHRFERIRQLASPSPLSYSDYVDAADIDGIEATQESMQSARSALESLLSMTVSETQQEYSYDEWKEDLQSLLKTCIANSVALQIMLKNGISATKKVLVQNKYHAIFPSFTIT</sequence>
<dbReference type="Pfam" id="PF25789">
    <property type="entry name" value="TPR_NAA35"/>
    <property type="match status" value="1"/>
</dbReference>